<dbReference type="GO" id="GO:0008569">
    <property type="term" value="F:minus-end-directed microtubule motor activity"/>
    <property type="evidence" value="ECO:0007669"/>
    <property type="project" value="TreeGrafter"/>
</dbReference>
<feature type="domain" description="Dynein heavy chain linker" evidence="2">
    <location>
        <begin position="254"/>
        <end position="317"/>
    </location>
</feature>
<dbReference type="GO" id="GO:0045505">
    <property type="term" value="F:dynein intermediate chain binding"/>
    <property type="evidence" value="ECO:0007669"/>
    <property type="project" value="InterPro"/>
</dbReference>
<dbReference type="GO" id="GO:0097729">
    <property type="term" value="C:9+2 motile cilium"/>
    <property type="evidence" value="ECO:0007669"/>
    <property type="project" value="TreeGrafter"/>
</dbReference>
<dbReference type="GO" id="GO:0036158">
    <property type="term" value="P:outer dynein arm assembly"/>
    <property type="evidence" value="ECO:0007669"/>
    <property type="project" value="TreeGrafter"/>
</dbReference>
<dbReference type="InterPro" id="IPR026983">
    <property type="entry name" value="DHC"/>
</dbReference>
<keyword evidence="5" id="KW-1185">Reference proteome</keyword>
<dbReference type="InterPro" id="IPR042228">
    <property type="entry name" value="Dynein_linker_3"/>
</dbReference>
<keyword evidence="4" id="KW-0969">Cilium</keyword>
<dbReference type="InterPro" id="IPR043157">
    <property type="entry name" value="Dynein_AAA1S"/>
</dbReference>
<evidence type="ECO:0000313" key="4">
    <source>
        <dbReference type="EMBL" id="OLQ04246.1"/>
    </source>
</evidence>
<dbReference type="GO" id="GO:0005524">
    <property type="term" value="F:ATP binding"/>
    <property type="evidence" value="ECO:0007669"/>
    <property type="project" value="InterPro"/>
</dbReference>
<dbReference type="EMBL" id="LSRX01000215">
    <property type="protein sequence ID" value="OLQ04246.1"/>
    <property type="molecule type" value="Genomic_DNA"/>
</dbReference>
<evidence type="ECO:0000256" key="1">
    <source>
        <dbReference type="SAM" id="MobiDB-lite"/>
    </source>
</evidence>
<feature type="region of interest" description="Disordered" evidence="1">
    <location>
        <begin position="91"/>
        <end position="140"/>
    </location>
</feature>
<dbReference type="GO" id="GO:0036157">
    <property type="term" value="C:outer dynein arm"/>
    <property type="evidence" value="ECO:0007669"/>
    <property type="project" value="TreeGrafter"/>
</dbReference>
<keyword evidence="4" id="KW-0282">Flagellum</keyword>
<evidence type="ECO:0000259" key="2">
    <source>
        <dbReference type="Pfam" id="PF08393"/>
    </source>
</evidence>
<keyword evidence="4" id="KW-0966">Cell projection</keyword>
<dbReference type="Gene3D" id="3.40.50.300">
    <property type="entry name" value="P-loop containing nucleotide triphosphate hydrolases"/>
    <property type="match status" value="1"/>
</dbReference>
<protein>
    <submittedName>
        <fullName evidence="4">Dynein gamma chain, flagellar outer arm</fullName>
    </submittedName>
</protein>
<dbReference type="Gene3D" id="3.20.180.20">
    <property type="entry name" value="Dynein heavy chain, N-terminal domain 2"/>
    <property type="match status" value="1"/>
</dbReference>
<accession>A0A1Q9E9Z4</accession>
<dbReference type="Proteomes" id="UP000186817">
    <property type="component" value="Unassembled WGS sequence"/>
</dbReference>
<dbReference type="InterPro" id="IPR035699">
    <property type="entry name" value="AAA_6"/>
</dbReference>
<dbReference type="GO" id="GO:0051959">
    <property type="term" value="F:dynein light intermediate chain binding"/>
    <property type="evidence" value="ECO:0007669"/>
    <property type="project" value="InterPro"/>
</dbReference>
<dbReference type="GO" id="GO:0060294">
    <property type="term" value="P:cilium movement involved in cell motility"/>
    <property type="evidence" value="ECO:0007669"/>
    <property type="project" value="TreeGrafter"/>
</dbReference>
<comment type="caution">
    <text evidence="4">The sequence shown here is derived from an EMBL/GenBank/DDBJ whole genome shotgun (WGS) entry which is preliminary data.</text>
</comment>
<evidence type="ECO:0000259" key="3">
    <source>
        <dbReference type="Pfam" id="PF12774"/>
    </source>
</evidence>
<feature type="domain" description="Dynein heavy chain hydrolytic ATP-binding dynein motor region" evidence="3">
    <location>
        <begin position="619"/>
        <end position="707"/>
    </location>
</feature>
<dbReference type="Pfam" id="PF08393">
    <property type="entry name" value="DHC_N2"/>
    <property type="match status" value="1"/>
</dbReference>
<name>A0A1Q9E9Z4_SYMMI</name>
<proteinExistence type="predicted"/>
<dbReference type="AlphaFoldDB" id="A0A1Q9E9Z4"/>
<dbReference type="Pfam" id="PF12774">
    <property type="entry name" value="AAA_6"/>
    <property type="match status" value="2"/>
</dbReference>
<gene>
    <name evidence="4" type="primary">ODA2</name>
    <name evidence="4" type="ORF">AK812_SmicGene12711</name>
</gene>
<dbReference type="InterPro" id="IPR027417">
    <property type="entry name" value="P-loop_NTPase"/>
</dbReference>
<evidence type="ECO:0000313" key="5">
    <source>
        <dbReference type="Proteomes" id="UP000186817"/>
    </source>
</evidence>
<dbReference type="OrthoDB" id="345349at2759"/>
<sequence>MEPDRGCGSAPPGLEVGVDVGTLRKLLMEQSDRIRESGDRVLGEAITKIQQKHEEYFVLIDAKVQQLLERCNSLASRLRMLEEGQHFAETKEDAQDNLGTGGHTAVEQDLRKTKQKSRRRGRRAVNKDKSGSEAPMISGEKDISGDLTLLGVEGFDSGSENSLSKEDTKCTGSWAKDGADGCIFAVGAGNTDNSRTADLGWKPKHMRSWNGCKWGRGWYKHHGDADSWSRHQCKNLRFPKVDWRHHWRSWEYPSLEKCQKSLESYLEGKRNKKTAHFPKWDSQRATVLDKVRFYFTSDPVLLKILSQGSDPESIQEDQKDELPHVEETFERMDTSLVGRNELHEAVEQSDTADVQALSQDQEMEATEALLPPAFQKRRTKKGAAESGPAFDRHFHEWREIADNLLTEDHRDGLPNDAGIWVRVQKIWHFVREQQDSWPDELVRLGGAGILVCGMRLGGKVFIGDLALLLWFVGGGSHVLSAAIYAAEKSSEESAAFVAEEIVDLQRRGLRCFISRLKVIPKKNYLGAYGTPVQAQGNIEDWLLALEVSDGSMNMTDFGKKCIAQVSLLGCWGSYIAEVRKFVQMLTETLVTVHVHQKDLFQEVWKKARDGKVKDENDFERLVITALTDRCYVTQSQDMGRTLGVFVAQGPGFLPTEVVTNCSDQHRFRDMAKIFKGLCMSGLWGCFDEFNRIELEVLSVVAMQVATFMFPGYAGRQELPENVKALFRSVAGAPPQGYSQMDLLGKKFCILYALCEQQLSKQRHYDFGLRNILSGVSDLLVRFDSGVLRTSGGVKRSEPPDADEEMLFMRTVRDMPPVCTRDCLV</sequence>
<organism evidence="4 5">
    <name type="scientific">Symbiodinium microadriaticum</name>
    <name type="common">Dinoflagellate</name>
    <name type="synonym">Zooxanthella microadriatica</name>
    <dbReference type="NCBI Taxonomy" id="2951"/>
    <lineage>
        <taxon>Eukaryota</taxon>
        <taxon>Sar</taxon>
        <taxon>Alveolata</taxon>
        <taxon>Dinophyceae</taxon>
        <taxon>Suessiales</taxon>
        <taxon>Symbiodiniaceae</taxon>
        <taxon>Symbiodinium</taxon>
    </lineage>
</organism>
<feature type="region of interest" description="Disordered" evidence="1">
    <location>
        <begin position="367"/>
        <end position="388"/>
    </location>
</feature>
<dbReference type="Gene3D" id="1.10.8.710">
    <property type="match status" value="1"/>
</dbReference>
<feature type="compositionally biased region" description="Basic residues" evidence="1">
    <location>
        <begin position="113"/>
        <end position="124"/>
    </location>
</feature>
<dbReference type="InterPro" id="IPR013602">
    <property type="entry name" value="Dynein_heavy_linker"/>
</dbReference>
<dbReference type="PANTHER" id="PTHR10676">
    <property type="entry name" value="DYNEIN HEAVY CHAIN FAMILY PROTEIN"/>
    <property type="match status" value="1"/>
</dbReference>
<reference evidence="4 5" key="1">
    <citation type="submission" date="2016-02" db="EMBL/GenBank/DDBJ databases">
        <title>Genome analysis of coral dinoflagellate symbionts highlights evolutionary adaptations to a symbiotic lifestyle.</title>
        <authorList>
            <person name="Aranda M."/>
            <person name="Li Y."/>
            <person name="Liew Y.J."/>
            <person name="Baumgarten S."/>
            <person name="Simakov O."/>
            <person name="Wilson M."/>
            <person name="Piel J."/>
            <person name="Ashoor H."/>
            <person name="Bougouffa S."/>
            <person name="Bajic V.B."/>
            <person name="Ryu T."/>
            <person name="Ravasi T."/>
            <person name="Bayer T."/>
            <person name="Micklem G."/>
            <person name="Kim H."/>
            <person name="Bhak J."/>
            <person name="Lajeunesse T.C."/>
            <person name="Voolstra C.R."/>
        </authorList>
    </citation>
    <scope>NUCLEOTIDE SEQUENCE [LARGE SCALE GENOMIC DNA]</scope>
    <source>
        <strain evidence="4 5">CCMP2467</strain>
    </source>
</reference>
<dbReference type="PANTHER" id="PTHR10676:SF365">
    <property type="entry name" value="AAA+ ATPASE DOMAIN-CONTAINING PROTEIN"/>
    <property type="match status" value="1"/>
</dbReference>
<feature type="domain" description="Dynein heavy chain hydrolytic ATP-binding dynein motor region" evidence="3">
    <location>
        <begin position="708"/>
        <end position="814"/>
    </location>
</feature>